<dbReference type="GO" id="GO:0008168">
    <property type="term" value="F:methyltransferase activity"/>
    <property type="evidence" value="ECO:0007669"/>
    <property type="project" value="UniProtKB-KW"/>
</dbReference>
<comment type="caution">
    <text evidence="4">The sequence shown here is derived from an EMBL/GenBank/DDBJ whole genome shotgun (WGS) entry which is preliminary data.</text>
</comment>
<reference evidence="4" key="2">
    <citation type="submission" date="2019-06" db="EMBL/GenBank/DDBJ databases">
        <authorList>
            <person name="Hu M."/>
        </authorList>
    </citation>
    <scope>NUCLEOTIDE SEQUENCE</scope>
    <source>
        <strain evidence="4">08RB2639</strain>
    </source>
</reference>
<keyword evidence="6" id="KW-1185">Reference proteome</keyword>
<evidence type="ECO:0000259" key="2">
    <source>
        <dbReference type="Pfam" id="PF22772"/>
    </source>
</evidence>
<evidence type="ECO:0000313" key="6">
    <source>
        <dbReference type="Proteomes" id="UP000553980"/>
    </source>
</evidence>
<dbReference type="Pfam" id="PF22772">
    <property type="entry name" value="WsaF_C"/>
    <property type="match status" value="1"/>
</dbReference>
<evidence type="ECO:0000313" key="5">
    <source>
        <dbReference type="Proteomes" id="UP000313390"/>
    </source>
</evidence>
<reference evidence="4 5" key="1">
    <citation type="journal article" date="2011" name="Int. J. Syst. Evol. Microbiol.">
        <title>Ochrobactrum pecoris sp. nov., isolated from farm animals.</title>
        <authorList>
            <person name="Kampfer P."/>
            <person name="Huber B."/>
            <person name="Busse H.J."/>
            <person name="Scholz H.C."/>
            <person name="Tomaso H."/>
            <person name="Hotzel H."/>
            <person name="Melzer F."/>
        </authorList>
    </citation>
    <scope>NUCLEOTIDE SEQUENCE [LARGE SCALE GENOMIC DNA]</scope>
    <source>
        <strain evidence="4 5">08RB2639</strain>
    </source>
</reference>
<dbReference type="InterPro" id="IPR055050">
    <property type="entry name" value="WsaF_C"/>
</dbReference>
<evidence type="ECO:0000313" key="4">
    <source>
        <dbReference type="EMBL" id="TNV08633.1"/>
    </source>
</evidence>
<dbReference type="Gene3D" id="3.40.50.2000">
    <property type="entry name" value="Glycogen Phosphorylase B"/>
    <property type="match status" value="1"/>
</dbReference>
<feature type="domain" description="WsaF C-terminal" evidence="2">
    <location>
        <begin position="585"/>
        <end position="718"/>
    </location>
</feature>
<dbReference type="Proteomes" id="UP000313390">
    <property type="component" value="Unassembled WGS sequence"/>
</dbReference>
<dbReference type="InterPro" id="IPR029063">
    <property type="entry name" value="SAM-dependent_MTases_sf"/>
</dbReference>
<dbReference type="AlphaFoldDB" id="A0A5C5CBC5"/>
<proteinExistence type="predicted"/>
<feature type="coiled-coil region" evidence="1">
    <location>
        <begin position="204"/>
        <end position="277"/>
    </location>
</feature>
<accession>A0A5C5CBC5</accession>
<keyword evidence="4" id="KW-0489">Methyltransferase</keyword>
<dbReference type="EMBL" id="JACIEX010000031">
    <property type="protein sequence ID" value="MBB4096367.1"/>
    <property type="molecule type" value="Genomic_DNA"/>
</dbReference>
<dbReference type="Gene3D" id="3.40.50.11090">
    <property type="match status" value="1"/>
</dbReference>
<dbReference type="GO" id="GO:0032259">
    <property type="term" value="P:methylation"/>
    <property type="evidence" value="ECO:0007669"/>
    <property type="project" value="UniProtKB-KW"/>
</dbReference>
<dbReference type="Pfam" id="PF13489">
    <property type="entry name" value="Methyltransf_23"/>
    <property type="match status" value="1"/>
</dbReference>
<protein>
    <submittedName>
        <fullName evidence="4">Methyltransferase domain-containing protein</fullName>
    </submittedName>
    <submittedName>
        <fullName evidence="3">SAM-dependent methyltransferase</fullName>
    </submittedName>
</protein>
<organism evidence="4 5">
    <name type="scientific">Brucella pecoris</name>
    <dbReference type="NCBI Taxonomy" id="867683"/>
    <lineage>
        <taxon>Bacteria</taxon>
        <taxon>Pseudomonadati</taxon>
        <taxon>Pseudomonadota</taxon>
        <taxon>Alphaproteobacteria</taxon>
        <taxon>Hyphomicrobiales</taxon>
        <taxon>Brucellaceae</taxon>
        <taxon>Brucella/Ochrobactrum group</taxon>
        <taxon>Brucella</taxon>
    </lineage>
</organism>
<dbReference type="EMBL" id="VEWK01000033">
    <property type="protein sequence ID" value="TNV08633.1"/>
    <property type="molecule type" value="Genomic_DNA"/>
</dbReference>
<gene>
    <name evidence="4" type="ORF">FIB18_24220</name>
    <name evidence="3" type="ORF">GGQ79_004928</name>
</gene>
<keyword evidence="1" id="KW-0175">Coiled coil</keyword>
<evidence type="ECO:0000313" key="3">
    <source>
        <dbReference type="EMBL" id="MBB4096367.1"/>
    </source>
</evidence>
<reference evidence="3 6" key="3">
    <citation type="submission" date="2020-08" db="EMBL/GenBank/DDBJ databases">
        <title>Genomic Encyclopedia of Type Strains, Phase IV (KMG-IV): sequencing the most valuable type-strain genomes for metagenomic binning, comparative biology and taxonomic classification.</title>
        <authorList>
            <person name="Goeker M."/>
        </authorList>
    </citation>
    <scope>NUCLEOTIDE SEQUENCE [LARGE SCALE GENOMIC DNA]</scope>
    <source>
        <strain evidence="3 6">DSM 23868</strain>
    </source>
</reference>
<dbReference type="Proteomes" id="UP000553980">
    <property type="component" value="Unassembled WGS sequence"/>
</dbReference>
<sequence>MRKSDQFDEAYFKTGFGPNAYERTEDWLAFYANIVDQIVRSLKPRTVMDAGCALGMIVESLWDRGVEAKGVDISEFAISKVRPDMREHCKVASLTEPFQNRYDLIVCIEVLEHMPADDARLAIANFAEATDVILFSSTPYDFEEVTHVNVRPILSWLKEFMEFGFVPDILYDASYITPHAILFKKGAPLSEDVQSLISEHLRLKHILNENIQNFKSRSDALQSELLQARSEAIELQKYLSQAEQQQQHELNLKQNEVLRLQREIEQIQITLRHARELHQSEAITLHERMVALQNQIGQMEGSTSWRITTPLRQVGRRLPPSFNNRLRQIAKFGYWALTPHRMPTRIEFMRKRNEALALSVSQPLIPTQLTNVASSGALIEAQFSRLAPLPIYKDRSSEKTVTVLTDSVDRNSLFGGVATALIAGIFVANKLGARFRLATRTNPPDPAVLGTIMKAHNIQLDGAADFSHIPWEGSNPLPVGDDDIMLTTSWWGTYSALGSMKAEKIIYILQEDERMFYPHDDSRLKCSETLSNPNISLLINTDLLYNHLKEGMEPLASFSERAVSFQPAFPAFPKPDQIVRSDKKRNFFFYARPNHARNLYWRGLEVIDSAMRNGLFADNEWNINFVGQGIEPLSLPGDVSPKIWSNLSWSDYANFVSKMDLGLSLMDTPHPSYPPLDLAASGAIVVTNQHGIKNSLEIWSKNIITAPADTLSLVDALRVGAERSKNLSERHANCMNDNIERNWEASLGMAIDRLLNLRNT</sequence>
<name>A0A5C5CBC5_9HYPH</name>
<evidence type="ECO:0000256" key="1">
    <source>
        <dbReference type="SAM" id="Coils"/>
    </source>
</evidence>
<dbReference type="Gene3D" id="3.40.50.150">
    <property type="entry name" value="Vaccinia Virus protein VP39"/>
    <property type="match status" value="1"/>
</dbReference>
<dbReference type="RefSeq" id="WP_140023429.1">
    <property type="nucleotide sequence ID" value="NZ_JACIEX010000031.1"/>
</dbReference>
<keyword evidence="4" id="KW-0808">Transferase</keyword>
<dbReference type="OrthoDB" id="9816424at2"/>
<dbReference type="SUPFAM" id="SSF53335">
    <property type="entry name" value="S-adenosyl-L-methionine-dependent methyltransferases"/>
    <property type="match status" value="1"/>
</dbReference>